<organism evidence="2 3">
    <name type="scientific">Mesorhabditis spiculigera</name>
    <dbReference type="NCBI Taxonomy" id="96644"/>
    <lineage>
        <taxon>Eukaryota</taxon>
        <taxon>Metazoa</taxon>
        <taxon>Ecdysozoa</taxon>
        <taxon>Nematoda</taxon>
        <taxon>Chromadorea</taxon>
        <taxon>Rhabditida</taxon>
        <taxon>Rhabditina</taxon>
        <taxon>Rhabditomorpha</taxon>
        <taxon>Rhabditoidea</taxon>
        <taxon>Rhabditidae</taxon>
        <taxon>Mesorhabditinae</taxon>
        <taxon>Mesorhabditis</taxon>
    </lineage>
</organism>
<feature type="region of interest" description="Disordered" evidence="1">
    <location>
        <begin position="1"/>
        <end position="22"/>
    </location>
</feature>
<evidence type="ECO:0000313" key="2">
    <source>
        <dbReference type="EMBL" id="CAJ0557689.1"/>
    </source>
</evidence>
<feature type="region of interest" description="Disordered" evidence="1">
    <location>
        <begin position="38"/>
        <end position="84"/>
    </location>
</feature>
<proteinExistence type="predicted"/>
<feature type="compositionally biased region" description="Basic residues" evidence="1">
    <location>
        <begin position="38"/>
        <end position="53"/>
    </location>
</feature>
<dbReference type="AlphaFoldDB" id="A0AA36C4M1"/>
<dbReference type="EMBL" id="CATQJA010000074">
    <property type="protein sequence ID" value="CAJ0557689.1"/>
    <property type="molecule type" value="Genomic_DNA"/>
</dbReference>
<name>A0AA36C4M1_9BILA</name>
<evidence type="ECO:0000313" key="3">
    <source>
        <dbReference type="Proteomes" id="UP001177023"/>
    </source>
</evidence>
<protein>
    <submittedName>
        <fullName evidence="2">Uncharacterized protein</fullName>
    </submittedName>
</protein>
<evidence type="ECO:0000256" key="1">
    <source>
        <dbReference type="SAM" id="MobiDB-lite"/>
    </source>
</evidence>
<gene>
    <name evidence="2" type="ORF">MSPICULIGERA_LOCUS447</name>
</gene>
<accession>A0AA36C4M1</accession>
<feature type="non-terminal residue" evidence="2">
    <location>
        <position position="1"/>
    </location>
</feature>
<sequence length="98" mass="11202">MGKAARARREAGRLAPTSSQGNEHVLLFPDHLCDRHRRHCRSRRYSDRHRRDRPRAARGDQKVIGASPRSATSDRSPPPSTSKYRSFFVYPIAALFSE</sequence>
<keyword evidence="3" id="KW-1185">Reference proteome</keyword>
<dbReference type="Proteomes" id="UP001177023">
    <property type="component" value="Unassembled WGS sequence"/>
</dbReference>
<comment type="caution">
    <text evidence="2">The sequence shown here is derived from an EMBL/GenBank/DDBJ whole genome shotgun (WGS) entry which is preliminary data.</text>
</comment>
<reference evidence="2" key="1">
    <citation type="submission" date="2023-06" db="EMBL/GenBank/DDBJ databases">
        <authorList>
            <person name="Delattre M."/>
        </authorList>
    </citation>
    <scope>NUCLEOTIDE SEQUENCE</scope>
    <source>
        <strain evidence="2">AF72</strain>
    </source>
</reference>